<feature type="compositionally biased region" description="Acidic residues" evidence="18">
    <location>
        <begin position="1208"/>
        <end position="1222"/>
    </location>
</feature>
<evidence type="ECO:0000256" key="1">
    <source>
        <dbReference type="ARBA" id="ARBA00000185"/>
    </source>
</evidence>
<dbReference type="InterPro" id="IPR006171">
    <property type="entry name" value="TOPRIM_dom"/>
</dbReference>
<dbReference type="InterPro" id="IPR036890">
    <property type="entry name" value="HATPase_C_sf"/>
</dbReference>
<dbReference type="FunFam" id="3.40.50.670:FF:000001">
    <property type="entry name" value="DNA topoisomerase 2"/>
    <property type="match status" value="2"/>
</dbReference>
<evidence type="ECO:0000256" key="17">
    <source>
        <dbReference type="SAM" id="Coils"/>
    </source>
</evidence>
<dbReference type="FunFam" id="3.90.199.10:FF:000002">
    <property type="entry name" value="DNA topoisomerase 2"/>
    <property type="match status" value="1"/>
</dbReference>
<feature type="compositionally biased region" description="Acidic residues" evidence="18">
    <location>
        <begin position="1"/>
        <end position="18"/>
    </location>
</feature>
<evidence type="ECO:0000256" key="7">
    <source>
        <dbReference type="ARBA" id="ARBA00022723"/>
    </source>
</evidence>
<dbReference type="STRING" id="252740.A0A423WCD5"/>
<keyword evidence="12 15" id="KW-0238">DNA-binding</keyword>
<feature type="region of interest" description="Disordered" evidence="18">
    <location>
        <begin position="1197"/>
        <end position="1229"/>
    </location>
</feature>
<dbReference type="InterPro" id="IPR034157">
    <property type="entry name" value="TOPRIM_TopoII"/>
</dbReference>
<feature type="compositionally biased region" description="Acidic residues" evidence="18">
    <location>
        <begin position="1661"/>
        <end position="1671"/>
    </location>
</feature>
<dbReference type="Gene3D" id="3.30.230.10">
    <property type="match status" value="1"/>
</dbReference>
<organism evidence="21 22">
    <name type="scientific">Cytospora chrysosperma</name>
    <name type="common">Cytospora canker fungus</name>
    <name type="synonym">Sphaeria chrysosperma</name>
    <dbReference type="NCBI Taxonomy" id="252740"/>
    <lineage>
        <taxon>Eukaryota</taxon>
        <taxon>Fungi</taxon>
        <taxon>Dikarya</taxon>
        <taxon>Ascomycota</taxon>
        <taxon>Pezizomycotina</taxon>
        <taxon>Sordariomycetes</taxon>
        <taxon>Sordariomycetidae</taxon>
        <taxon>Diaporthales</taxon>
        <taxon>Cytosporaceae</taxon>
        <taxon>Cytospora</taxon>
    </lineage>
</organism>
<dbReference type="InterPro" id="IPR001154">
    <property type="entry name" value="TopoII_euk"/>
</dbReference>
<comment type="function">
    <text evidence="14 16">Control of topological states of DNA by transient breakage and subsequent rejoining of DNA strands. Topoisomerase II makes double-strand breaks.</text>
</comment>
<dbReference type="InterPro" id="IPR014721">
    <property type="entry name" value="Ribsml_uS5_D2-typ_fold_subgr"/>
</dbReference>
<feature type="region of interest" description="Disordered" evidence="18">
    <location>
        <begin position="1"/>
        <end position="129"/>
    </location>
</feature>
<evidence type="ECO:0000256" key="15">
    <source>
        <dbReference type="PROSITE-ProRule" id="PRU01384"/>
    </source>
</evidence>
<dbReference type="CDD" id="cd03481">
    <property type="entry name" value="TopoIIA_Trans_ScTopoIIA"/>
    <property type="match status" value="1"/>
</dbReference>
<dbReference type="GO" id="GO:0000819">
    <property type="term" value="P:sister chromatid segregation"/>
    <property type="evidence" value="ECO:0007669"/>
    <property type="project" value="TreeGrafter"/>
</dbReference>
<dbReference type="FunFam" id="3.30.1490.30:FF:000001">
    <property type="entry name" value="DNA topoisomerase 2"/>
    <property type="match status" value="1"/>
</dbReference>
<dbReference type="GO" id="GO:0003918">
    <property type="term" value="F:DNA topoisomerase type II (double strand cut, ATP-hydrolyzing) activity"/>
    <property type="evidence" value="ECO:0007669"/>
    <property type="project" value="UniProtKB-UniRule"/>
</dbReference>
<feature type="compositionally biased region" description="Basic and acidic residues" evidence="18">
    <location>
        <begin position="1197"/>
        <end position="1207"/>
    </location>
</feature>
<dbReference type="PANTHER" id="PTHR10169:SF38">
    <property type="entry name" value="DNA TOPOISOMERASE 2"/>
    <property type="match status" value="1"/>
</dbReference>
<dbReference type="InterPro" id="IPR031660">
    <property type="entry name" value="TOPRIM_C"/>
</dbReference>
<evidence type="ECO:0000256" key="11">
    <source>
        <dbReference type="ARBA" id="ARBA00023029"/>
    </source>
</evidence>
<dbReference type="GO" id="GO:0046872">
    <property type="term" value="F:metal ion binding"/>
    <property type="evidence" value="ECO:0007669"/>
    <property type="project" value="UniProtKB-KW"/>
</dbReference>
<dbReference type="PROSITE" id="PS00177">
    <property type="entry name" value="TOPOISOMERASE_II"/>
    <property type="match status" value="1"/>
</dbReference>
<feature type="compositionally biased region" description="Low complexity" evidence="18">
    <location>
        <begin position="33"/>
        <end position="57"/>
    </location>
</feature>
<dbReference type="Pfam" id="PF02518">
    <property type="entry name" value="HATPase_c"/>
    <property type="match status" value="1"/>
</dbReference>
<evidence type="ECO:0000313" key="21">
    <source>
        <dbReference type="EMBL" id="ROW01032.1"/>
    </source>
</evidence>
<dbReference type="FunFam" id="3.30.1360.40:FF:000003">
    <property type="entry name" value="DNA topoisomerase 2"/>
    <property type="match status" value="1"/>
</dbReference>
<dbReference type="InterPro" id="IPR013757">
    <property type="entry name" value="Topo_IIA_A_a_sf"/>
</dbReference>
<dbReference type="InterPro" id="IPR001241">
    <property type="entry name" value="Topo_IIA"/>
</dbReference>
<evidence type="ECO:0000256" key="12">
    <source>
        <dbReference type="ARBA" id="ARBA00023125"/>
    </source>
</evidence>
<dbReference type="InterPro" id="IPR013506">
    <property type="entry name" value="Topo_IIA_bsu_dom2"/>
</dbReference>
<dbReference type="GO" id="GO:0003677">
    <property type="term" value="F:DNA binding"/>
    <property type="evidence" value="ECO:0007669"/>
    <property type="project" value="UniProtKB-UniRule"/>
</dbReference>
<proteinExistence type="inferred from homology"/>
<dbReference type="Gene3D" id="3.90.199.10">
    <property type="entry name" value="Topoisomerase II, domain 5"/>
    <property type="match status" value="1"/>
</dbReference>
<evidence type="ECO:0000256" key="16">
    <source>
        <dbReference type="RuleBase" id="RU362094"/>
    </source>
</evidence>
<dbReference type="SMART" id="SM00433">
    <property type="entry name" value="TOP2c"/>
    <property type="match status" value="1"/>
</dbReference>
<dbReference type="InterPro" id="IPR013759">
    <property type="entry name" value="Topo_IIA_B_C"/>
</dbReference>
<dbReference type="Proteomes" id="UP000284375">
    <property type="component" value="Unassembled WGS sequence"/>
</dbReference>
<dbReference type="GO" id="GO:0006265">
    <property type="term" value="P:DNA topological change"/>
    <property type="evidence" value="ECO:0007669"/>
    <property type="project" value="UniProtKB-UniRule"/>
</dbReference>
<evidence type="ECO:0000256" key="13">
    <source>
        <dbReference type="ARBA" id="ARBA00023235"/>
    </source>
</evidence>
<evidence type="ECO:0000256" key="18">
    <source>
        <dbReference type="SAM" id="MobiDB-lite"/>
    </source>
</evidence>
<feature type="region of interest" description="Disordered" evidence="18">
    <location>
        <begin position="1612"/>
        <end position="1745"/>
    </location>
</feature>
<keyword evidence="17" id="KW-0175">Coiled coil</keyword>
<dbReference type="Gene3D" id="3.30.565.10">
    <property type="entry name" value="Histidine kinase-like ATPase, C-terminal domain"/>
    <property type="match status" value="1"/>
</dbReference>
<evidence type="ECO:0000256" key="8">
    <source>
        <dbReference type="ARBA" id="ARBA00022741"/>
    </source>
</evidence>
<keyword evidence="10" id="KW-0460">Magnesium</keyword>
<dbReference type="FunFam" id="3.30.565.10:FF:000004">
    <property type="entry name" value="DNA topoisomerase 2"/>
    <property type="match status" value="1"/>
</dbReference>
<dbReference type="Gene3D" id="3.30.1490.30">
    <property type="match status" value="1"/>
</dbReference>
<dbReference type="Gene3D" id="1.10.268.10">
    <property type="entry name" value="Topoisomerase, domain 3"/>
    <property type="match status" value="1"/>
</dbReference>
<evidence type="ECO:0000313" key="22">
    <source>
        <dbReference type="Proteomes" id="UP000284375"/>
    </source>
</evidence>
<comment type="similarity">
    <text evidence="4 16">Belongs to the type II topoisomerase family.</text>
</comment>
<protein>
    <recommendedName>
        <fullName evidence="6 16">DNA topoisomerase 2</fullName>
        <ecNumber evidence="5 16">5.6.2.2</ecNumber>
    </recommendedName>
</protein>
<keyword evidence="22" id="KW-1185">Reference proteome</keyword>
<keyword evidence="8 16" id="KW-0547">Nucleotide-binding</keyword>
<dbReference type="InterPro" id="IPR013758">
    <property type="entry name" value="Topo_IIA_A/C_ab"/>
</dbReference>
<dbReference type="CDD" id="cd03365">
    <property type="entry name" value="TOPRIM_TopoIIA"/>
    <property type="match status" value="1"/>
</dbReference>
<dbReference type="SMART" id="SM00434">
    <property type="entry name" value="TOP4c"/>
    <property type="match status" value="1"/>
</dbReference>
<evidence type="ECO:0000256" key="2">
    <source>
        <dbReference type="ARBA" id="ARBA00001913"/>
    </source>
</evidence>
<dbReference type="Pfam" id="PF01751">
    <property type="entry name" value="Toprim"/>
    <property type="match status" value="1"/>
</dbReference>
<dbReference type="Gene3D" id="3.40.50.670">
    <property type="match status" value="1"/>
</dbReference>
<dbReference type="SUPFAM" id="SSF55874">
    <property type="entry name" value="ATPase domain of HSP90 chaperone/DNA topoisomerase II/histidine kinase"/>
    <property type="match status" value="1"/>
</dbReference>
<dbReference type="GO" id="GO:0000712">
    <property type="term" value="P:resolution of meiotic recombination intermediates"/>
    <property type="evidence" value="ECO:0007669"/>
    <property type="project" value="TreeGrafter"/>
</dbReference>
<keyword evidence="9 16" id="KW-0067">ATP-binding</keyword>
<dbReference type="CDD" id="cd00187">
    <property type="entry name" value="TOP4c"/>
    <property type="match status" value="1"/>
</dbReference>
<evidence type="ECO:0000256" key="6">
    <source>
        <dbReference type="ARBA" id="ARBA00019635"/>
    </source>
</evidence>
<feature type="active site" description="O-(5'-phospho-DNA)-tyrosine intermediate" evidence="15">
    <location>
        <position position="904"/>
    </location>
</feature>
<feature type="compositionally biased region" description="Low complexity" evidence="18">
    <location>
        <begin position="1516"/>
        <end position="1534"/>
    </location>
</feature>
<dbReference type="Pfam" id="PF00521">
    <property type="entry name" value="DNA_topoisoIV"/>
    <property type="match status" value="1"/>
</dbReference>
<feature type="compositionally biased region" description="Acidic residues" evidence="18">
    <location>
        <begin position="68"/>
        <end position="79"/>
    </location>
</feature>
<dbReference type="Gene3D" id="3.30.1360.40">
    <property type="match status" value="1"/>
</dbReference>
<dbReference type="InterPro" id="IPR018522">
    <property type="entry name" value="TopoIIA_CS"/>
</dbReference>
<gene>
    <name evidence="21" type="ORF">VSDG_02665</name>
</gene>
<evidence type="ECO:0000256" key="14">
    <source>
        <dbReference type="ARBA" id="ARBA00053943"/>
    </source>
</evidence>
<comment type="subunit">
    <text evidence="16">Homodimer.</text>
</comment>
<dbReference type="SUPFAM" id="SSF56719">
    <property type="entry name" value="Type II DNA topoisomerase"/>
    <property type="match status" value="1"/>
</dbReference>
<dbReference type="InterPro" id="IPR020568">
    <property type="entry name" value="Ribosomal_Su5_D2-typ_SF"/>
</dbReference>
<feature type="compositionally biased region" description="Basic and acidic residues" evidence="18">
    <location>
        <begin position="1338"/>
        <end position="1351"/>
    </location>
</feature>
<feature type="domain" description="Toprim" evidence="19">
    <location>
        <begin position="561"/>
        <end position="679"/>
    </location>
</feature>
<sequence length="1745" mass="195656">MDSDVESAFDDFQQDESDGYSPEPKPKVKAPAKKATAAKPAKAAAPKKLTQTTLKTKPAPKKRAKPESDDDDGEDDFDGDMSNTPPKKQKTATGAKKSSGKPLGEIENDSFTQLDGPSGSRPSKKTATETYQKLTQLEHIIKRPDTYIGSVERTENQMWVYNKEKCLMEYKKISFVPGFYKIFDEILVNAADNKQRDKSMSYIKVHIDREKGEISVENDGKGIPVEMHEKEGVYIPEMVFGHLLAGSNFDDNEKKTVGGRNGYGAKLCNVFSTEFSLECQDSANGKRYKTTWRDNMGKMDKAKITSNKSKDFVRVTFKPDFKRFSMPDGIDDDTESIMYRRVYDLAGTVEGVKVHLNGEHLKLGFKKYCEMYAKSIAKERQDLDADGNGPAPATVIFEDTKAHERWQIGFTVSDGSFQQVSFVNSIATTAGGTHVNYIADQICNALLKDLTKKMKGHSLKANHVRNHIFIFVNCLVDNPAFTSQTKEQMTTKQSAFGSKCQLTDGFIKKIRATDAIENILHFAEKKADKLMAKSDGNKRSRISNEKLVDANLAGTKHGHECTLILTEGDSARALAVAGRAILDPDRIGVFPLRGKMLNVRDASIDQITKNQEVQNIKQFLGLKHKQHYTDTKSLRYGHLMIMADQDHDGSHIKGLLINFLQVQYPSLLKIPEFFREFITPVVKVWQGPNPKKPLHLKSFFTMPEYEEWKERHNQEIKKWHYKYFKGLGTSSNEDAQVYFTNLDDHLKEFNTMKPEESELFELAFSKKKADARKQWLGNFVPGTFLDHSTKKITYTDFVNRELILFSMADNMRSIPSVVDGLKPGQRKVLFACFKRNLTKDKKVVELAGYISEQTAYHHGEVSLQQTIIGLAQNFVGSNNINILEPSGNFGSRLQGGSDAASARYIFTRLSPFARRIFSALDEPNLEPQYDDGKMIEPKVYAPVIPMVLCNGADGIGTGWSTSIPNYKPSDIVDNLKRRMGRMEGESSEEQPFRTMVPWFRGWKGEVEEEAPGSGRFKFNGLAAQDARDPNTVVVTELPVRMWTDDFKAKLEQIIKGEKAPSFIKDYKEYNDHQSVHFEIQMDEKHMAKAIEEGLRERFKLNKTISTTNLVAFDTRGQIRKYDKVEDILEEFYHYRLDMYQKRRAYWLRVYHADYRKLKNMARFVEEIIDGKLVVSRKKRAVLVQELRDRKYEAFPRGESAKKARNTDEEMDQDEEDEADELESNVPGAGDYDYLLSMPIYSLTTERLERLKKQIAAKKAEHDELEKLDEKDLWCRDLNEFNEEWERQLILDDEIKKNIRNMGRRRSKKIGAGGGRGRRAKGDDDDYDPGSKSVKARMKKETTVVKKVEQPKKQASIFSDKFNGKPTTKLGTDGQQSSDDDDFSMLAKSKPVPAKKPEPAKKPSPVDSFAEDSDIEEVTAPAPTTSRAKRAAAVKKPSPVDSFIEESDIEEVAPAPTTSRSKRAAAVKKPSPVNSFEDSDIEEVALAPTTSRSKRAAAVKKPSPVDSFAEESEVEEVAPAPTTKRAAAKKPSPVESDAEKSEVEEVAAPAPAPTTGRSKRAAAAKAKTWVFSDDDESEDDNGDDMLGDVGAMVRGIGQPATDSKNGRLSLFAMSRSEHGNAAVPKLKQKQSTRNFDFDEPDDTNYELLAKSSPQKPTKSSDIDDLMSDDDDLAAATSAKAKAAAPAKKPRGRPAVPRARPGRAAAAKPKKTYAIISDDEDDEMMSDGGKGGVDEEGSDVYSIEDSD</sequence>
<dbReference type="PANTHER" id="PTHR10169">
    <property type="entry name" value="DNA TOPOISOMERASE/GYRASE"/>
    <property type="match status" value="1"/>
</dbReference>
<accession>A0A423WCD5</accession>
<dbReference type="InterPro" id="IPR003594">
    <property type="entry name" value="HATPase_dom"/>
</dbReference>
<comment type="caution">
    <text evidence="21">The sequence shown here is derived from an EMBL/GenBank/DDBJ whole genome shotgun (WGS) entry which is preliminary data.</text>
</comment>
<name>A0A423WCD5_CYTCH</name>
<dbReference type="FunFam" id="3.30.230.10:FF:000008">
    <property type="entry name" value="DNA topoisomerase 2"/>
    <property type="match status" value="1"/>
</dbReference>
<evidence type="ECO:0000259" key="19">
    <source>
        <dbReference type="PROSITE" id="PS50880"/>
    </source>
</evidence>
<evidence type="ECO:0000259" key="20">
    <source>
        <dbReference type="PROSITE" id="PS52040"/>
    </source>
</evidence>
<feature type="domain" description="Topo IIA-type catalytic" evidence="20">
    <location>
        <begin position="814"/>
        <end position="1277"/>
    </location>
</feature>
<dbReference type="EMBL" id="LJZO01000007">
    <property type="protein sequence ID" value="ROW01032.1"/>
    <property type="molecule type" value="Genomic_DNA"/>
</dbReference>
<reference evidence="21 22" key="1">
    <citation type="submission" date="2015-09" db="EMBL/GenBank/DDBJ databases">
        <title>Host preference determinants of Valsa canker pathogens revealed by comparative genomics.</title>
        <authorList>
            <person name="Yin Z."/>
            <person name="Huang L."/>
        </authorList>
    </citation>
    <scope>NUCLEOTIDE SEQUENCE [LARGE SCALE GENOMIC DNA]</scope>
    <source>
        <strain evidence="21 22">YSFL</strain>
    </source>
</reference>
<dbReference type="Pfam" id="PF16898">
    <property type="entry name" value="TOPRIM_C"/>
    <property type="match status" value="1"/>
</dbReference>
<evidence type="ECO:0000256" key="9">
    <source>
        <dbReference type="ARBA" id="ARBA00022840"/>
    </source>
</evidence>
<feature type="coiled-coil region" evidence="17">
    <location>
        <begin position="1240"/>
        <end position="1270"/>
    </location>
</feature>
<evidence type="ECO:0000256" key="4">
    <source>
        <dbReference type="ARBA" id="ARBA00011080"/>
    </source>
</evidence>
<feature type="compositionally biased region" description="Acidic residues" evidence="18">
    <location>
        <begin position="1732"/>
        <end position="1745"/>
    </location>
</feature>
<dbReference type="InterPro" id="IPR013760">
    <property type="entry name" value="Topo_IIA-like_dom_sf"/>
</dbReference>
<dbReference type="Pfam" id="PF00204">
    <property type="entry name" value="DNA_gyraseB"/>
    <property type="match status" value="1"/>
</dbReference>
<dbReference type="SMART" id="SM00387">
    <property type="entry name" value="HATPase_c"/>
    <property type="match status" value="1"/>
</dbReference>
<dbReference type="OrthoDB" id="276498at2759"/>
<dbReference type="GO" id="GO:0005634">
    <property type="term" value="C:nucleus"/>
    <property type="evidence" value="ECO:0007669"/>
    <property type="project" value="TreeGrafter"/>
</dbReference>
<dbReference type="InterPro" id="IPR050634">
    <property type="entry name" value="DNA_Topoisomerase_II"/>
</dbReference>
<feature type="compositionally biased region" description="Low complexity" evidence="18">
    <location>
        <begin position="1672"/>
        <end position="1705"/>
    </location>
</feature>
<dbReference type="InterPro" id="IPR002205">
    <property type="entry name" value="Topo_IIA_dom_A"/>
</dbReference>
<keyword evidence="11 15" id="KW-0799">Topoisomerase</keyword>
<dbReference type="CDD" id="cd16930">
    <property type="entry name" value="HATPase_TopII-like"/>
    <property type="match status" value="1"/>
</dbReference>
<comment type="cofactor">
    <cofactor evidence="2">
        <name>Ca(2+)</name>
        <dbReference type="ChEBI" id="CHEBI:29108"/>
    </cofactor>
</comment>
<dbReference type="EC" id="5.6.2.2" evidence="5 16"/>
<evidence type="ECO:0000256" key="10">
    <source>
        <dbReference type="ARBA" id="ARBA00022842"/>
    </source>
</evidence>
<keyword evidence="13 15" id="KW-0413">Isomerase</keyword>
<feature type="region of interest" description="Disordered" evidence="18">
    <location>
        <begin position="1305"/>
        <end position="1589"/>
    </location>
</feature>
<dbReference type="PROSITE" id="PS52040">
    <property type="entry name" value="TOPO_IIA"/>
    <property type="match status" value="1"/>
</dbReference>
<keyword evidence="7" id="KW-0479">Metal-binding</keyword>
<comment type="catalytic activity">
    <reaction evidence="1 15 16">
        <text>ATP-dependent breakage, passage and rejoining of double-stranded DNA.</text>
        <dbReference type="EC" id="5.6.2.2"/>
    </reaction>
</comment>
<dbReference type="PRINTS" id="PR01158">
    <property type="entry name" value="TOPISMRASEII"/>
</dbReference>
<dbReference type="PRINTS" id="PR00418">
    <property type="entry name" value="TPI2FAMILY"/>
</dbReference>
<dbReference type="PROSITE" id="PS50880">
    <property type="entry name" value="TOPRIM"/>
    <property type="match status" value="1"/>
</dbReference>
<dbReference type="GO" id="GO:0005524">
    <property type="term" value="F:ATP binding"/>
    <property type="evidence" value="ECO:0007669"/>
    <property type="project" value="UniProtKB-UniRule"/>
</dbReference>
<evidence type="ECO:0000256" key="3">
    <source>
        <dbReference type="ARBA" id="ARBA00001946"/>
    </source>
</evidence>
<feature type="compositionally biased region" description="Acidic residues" evidence="18">
    <location>
        <begin position="1571"/>
        <end position="1585"/>
    </location>
</feature>
<comment type="cofactor">
    <cofactor evidence="3">
        <name>Mg(2+)</name>
        <dbReference type="ChEBI" id="CHEBI:18420"/>
    </cofactor>
</comment>
<dbReference type="SUPFAM" id="SSF54211">
    <property type="entry name" value="Ribosomal protein S5 domain 2-like"/>
    <property type="match status" value="1"/>
</dbReference>
<evidence type="ECO:0000256" key="5">
    <source>
        <dbReference type="ARBA" id="ARBA00012895"/>
    </source>
</evidence>